<dbReference type="EMBL" id="BLAL01000196">
    <property type="protein sequence ID" value="GES90606.1"/>
    <property type="molecule type" value="Genomic_DNA"/>
</dbReference>
<organism evidence="1 2">
    <name type="scientific">Rhizophagus clarus</name>
    <dbReference type="NCBI Taxonomy" id="94130"/>
    <lineage>
        <taxon>Eukaryota</taxon>
        <taxon>Fungi</taxon>
        <taxon>Fungi incertae sedis</taxon>
        <taxon>Mucoromycota</taxon>
        <taxon>Glomeromycotina</taxon>
        <taxon>Glomeromycetes</taxon>
        <taxon>Glomerales</taxon>
        <taxon>Glomeraceae</taxon>
        <taxon>Rhizophagus</taxon>
    </lineage>
</organism>
<dbReference type="AlphaFoldDB" id="A0A8H3QSV5"/>
<evidence type="ECO:0000313" key="1">
    <source>
        <dbReference type="EMBL" id="GES90606.1"/>
    </source>
</evidence>
<accession>A0A8H3QSV5</accession>
<sequence>MDLDSKAYSKLIDAWNTHGGSEDYRRILERLGPLTKRHDHETPEMWCSRIRDPFRKILEDNYSRGILSKNGYITMYENLIERSDRVHGLPSNYIYCSVCDSLVFISENGLGGLPITYQDNHLKRCISGNSISNEHARRNEILQSIDKREFQIWQYKQYILKEEAKINRLHLELFSQSTLHSEKDKLASVSYDLDARLTDYETYAQSKATMAKNTIPSAPKFEPAYITNTGQEMISPVLHQSSNCKSNTSEIFISSRYTKQNNLLPSIDHLNQNGVPALRLKDGILGYYQKVKNPETQEEYVIACEEFYAYFRKYYSKYIGIINSVKLTPPYEEYIYCSPSRWIEAKKYQLKRRLDRITYGPTSDYSERFVFELLSVIGYYESIQN</sequence>
<protein>
    <submittedName>
        <fullName evidence="1">Uncharacterized protein</fullName>
    </submittedName>
</protein>
<dbReference type="Proteomes" id="UP000615446">
    <property type="component" value="Unassembled WGS sequence"/>
</dbReference>
<comment type="caution">
    <text evidence="1">The sequence shown here is derived from an EMBL/GenBank/DDBJ whole genome shotgun (WGS) entry which is preliminary data.</text>
</comment>
<proteinExistence type="predicted"/>
<dbReference type="OrthoDB" id="2336926at2759"/>
<gene>
    <name evidence="1" type="ORF">RCL2_001744500</name>
</gene>
<name>A0A8H3QSV5_9GLOM</name>
<reference evidence="1" key="1">
    <citation type="submission" date="2019-10" db="EMBL/GenBank/DDBJ databases">
        <title>Conservation and host-specific expression of non-tandemly repeated heterogenous ribosome RNA gene in arbuscular mycorrhizal fungi.</title>
        <authorList>
            <person name="Maeda T."/>
            <person name="Kobayashi Y."/>
            <person name="Nakagawa T."/>
            <person name="Ezawa T."/>
            <person name="Yamaguchi K."/>
            <person name="Bino T."/>
            <person name="Nishimoto Y."/>
            <person name="Shigenobu S."/>
            <person name="Kawaguchi M."/>
        </authorList>
    </citation>
    <scope>NUCLEOTIDE SEQUENCE</scope>
    <source>
        <strain evidence="1">HR1</strain>
    </source>
</reference>
<evidence type="ECO:0000313" key="2">
    <source>
        <dbReference type="Proteomes" id="UP000615446"/>
    </source>
</evidence>